<comment type="caution">
    <text evidence="3">The sequence shown here is derived from an EMBL/GenBank/DDBJ whole genome shotgun (WGS) entry which is preliminary data.</text>
</comment>
<evidence type="ECO:0000313" key="3">
    <source>
        <dbReference type="EMBL" id="MBB6255338.1"/>
    </source>
</evidence>
<proteinExistence type="predicted"/>
<gene>
    <name evidence="3" type="ORF">FHS74_005937</name>
</gene>
<feature type="region of interest" description="Disordered" evidence="1">
    <location>
        <begin position="278"/>
        <end position="318"/>
    </location>
</feature>
<keyword evidence="2" id="KW-0472">Membrane</keyword>
<keyword evidence="4" id="KW-1185">Reference proteome</keyword>
<protein>
    <submittedName>
        <fullName evidence="3">Putative membrane protein YccC</fullName>
    </submittedName>
</protein>
<dbReference type="Proteomes" id="UP000539175">
    <property type="component" value="Unassembled WGS sequence"/>
</dbReference>
<dbReference type="AlphaFoldDB" id="A0A7X0B448"/>
<evidence type="ECO:0000256" key="1">
    <source>
        <dbReference type="SAM" id="MobiDB-lite"/>
    </source>
</evidence>
<evidence type="ECO:0000256" key="2">
    <source>
        <dbReference type="SAM" id="Phobius"/>
    </source>
</evidence>
<name>A0A7X0B448_9PROT</name>
<dbReference type="EMBL" id="JACIIZ010000031">
    <property type="protein sequence ID" value="MBB6255338.1"/>
    <property type="molecule type" value="Genomic_DNA"/>
</dbReference>
<accession>A0A7X0B448</accession>
<reference evidence="3 4" key="1">
    <citation type="submission" date="2020-08" db="EMBL/GenBank/DDBJ databases">
        <title>Genomic Encyclopedia of Type Strains, Phase IV (KMG-IV): sequencing the most valuable type-strain genomes for metagenomic binning, comparative biology and taxonomic classification.</title>
        <authorList>
            <person name="Goeker M."/>
        </authorList>
    </citation>
    <scope>NUCLEOTIDE SEQUENCE [LARGE SCALE GENOMIC DNA]</scope>
    <source>
        <strain evidence="3 4">DSM 22198</strain>
    </source>
</reference>
<feature type="compositionally biased region" description="Basic and acidic residues" evidence="1">
    <location>
        <begin position="278"/>
        <end position="292"/>
    </location>
</feature>
<organism evidence="3 4">
    <name type="scientific">Nitrospirillum iridis</name>
    <dbReference type="NCBI Taxonomy" id="765888"/>
    <lineage>
        <taxon>Bacteria</taxon>
        <taxon>Pseudomonadati</taxon>
        <taxon>Pseudomonadota</taxon>
        <taxon>Alphaproteobacteria</taxon>
        <taxon>Rhodospirillales</taxon>
        <taxon>Azospirillaceae</taxon>
        <taxon>Nitrospirillum</taxon>
    </lineage>
</organism>
<feature type="transmembrane region" description="Helical" evidence="2">
    <location>
        <begin position="40"/>
        <end position="56"/>
    </location>
</feature>
<keyword evidence="2" id="KW-1133">Transmembrane helix</keyword>
<evidence type="ECO:0000313" key="4">
    <source>
        <dbReference type="Proteomes" id="UP000539175"/>
    </source>
</evidence>
<feature type="transmembrane region" description="Helical" evidence="2">
    <location>
        <begin position="63"/>
        <end position="81"/>
    </location>
</feature>
<keyword evidence="2" id="KW-0812">Transmembrane</keyword>
<sequence>MATFGPHDTLAHLCLTLAAALGPLAWVAARYPVCKLAPVTAAIVLLSSAGGAHSSFTLALDRVLEIIIGTIIGLGVALFVLPSRAHGAVLDAAARVTDLCADMLDVLLDPELTADARQGIPKRHAQLGAALRPLDTAAEEAQRERRTWLGDQRDPAPLVRTLTRIRHDLVMVSRATANQPASGNAAARRLYETQAGVRRQGVWFLRHAALALRTQGQPPAIEPVQAATQAYLDMVQTLRAEGVLRELARGVTGQIYTLSFAVEQLAQDLADLHARADEMRPPARMADKKPEGEVTAPTVTEAHPASGARTDQGAPPSA</sequence>